<dbReference type="Pfam" id="PF13202">
    <property type="entry name" value="EF-hand_5"/>
    <property type="match status" value="1"/>
</dbReference>
<dbReference type="GO" id="GO:0005737">
    <property type="term" value="C:cytoplasm"/>
    <property type="evidence" value="ECO:0007669"/>
    <property type="project" value="UniProtKB-ARBA"/>
</dbReference>
<dbReference type="InterPro" id="IPR039647">
    <property type="entry name" value="EF_hand_pair_protein_CML-like"/>
</dbReference>
<dbReference type="OMA" id="TFQTRNT"/>
<evidence type="ECO:0000259" key="5">
    <source>
        <dbReference type="PROSITE" id="PS50222"/>
    </source>
</evidence>
<dbReference type="FunFam" id="1.10.238.10:FF:000089">
    <property type="entry name" value="calmodulin-like protein 3"/>
    <property type="match status" value="1"/>
</dbReference>
<accession>B9S2S9</accession>
<dbReference type="KEGG" id="rcu:8270968"/>
<dbReference type="AlphaFoldDB" id="B9S2S9"/>
<gene>
    <name evidence="6" type="ORF">RCOM_0561520</name>
</gene>
<dbReference type="EMBL" id="EQ973853">
    <property type="protein sequence ID" value="EEF42084.1"/>
    <property type="molecule type" value="Genomic_DNA"/>
</dbReference>
<sequence length="165" mass="18472">MCPLITRDLHRIFQKLDKNGDGLLSIGELNWLLEKIGVHFSPEELEGSVGKSSLDFNEFLLFYDSITECSYGAGGEEEEDEVVVEEEEEGSNKELEDLAKAFNVFDINGDGFISSEELQSVLARLGLWDEMSGKDCTSMICAFDTNLDGVLDFEEFKNMMLQTSS</sequence>
<evidence type="ECO:0000256" key="1">
    <source>
        <dbReference type="ARBA" id="ARBA00003291"/>
    </source>
</evidence>
<keyword evidence="4" id="KW-0106">Calcium</keyword>
<dbReference type="Gene3D" id="1.10.238.10">
    <property type="entry name" value="EF-hand"/>
    <property type="match status" value="2"/>
</dbReference>
<dbReference type="PROSITE" id="PS00018">
    <property type="entry name" value="EF_HAND_1"/>
    <property type="match status" value="2"/>
</dbReference>
<dbReference type="eggNOG" id="KOG0027">
    <property type="taxonomic scope" value="Eukaryota"/>
</dbReference>
<dbReference type="InParanoid" id="B9S2S9"/>
<dbReference type="InterPro" id="IPR018247">
    <property type="entry name" value="EF_Hand_1_Ca_BS"/>
</dbReference>
<evidence type="ECO:0000313" key="6">
    <source>
        <dbReference type="EMBL" id="EEF42084.1"/>
    </source>
</evidence>
<dbReference type="OrthoDB" id="26525at2759"/>
<comment type="function">
    <text evidence="1">Potential calcium sensor.</text>
</comment>
<feature type="domain" description="EF-hand" evidence="5">
    <location>
        <begin position="93"/>
        <end position="128"/>
    </location>
</feature>
<evidence type="ECO:0000256" key="2">
    <source>
        <dbReference type="ARBA" id="ARBA00022723"/>
    </source>
</evidence>
<keyword evidence="3" id="KW-0677">Repeat</keyword>
<dbReference type="Proteomes" id="UP000008311">
    <property type="component" value="Unassembled WGS sequence"/>
</dbReference>
<dbReference type="PANTHER" id="PTHR10891">
    <property type="entry name" value="EF-HAND CALCIUM-BINDING DOMAIN CONTAINING PROTEIN"/>
    <property type="match status" value="1"/>
</dbReference>
<organism evidence="6 7">
    <name type="scientific">Ricinus communis</name>
    <name type="common">Castor bean</name>
    <dbReference type="NCBI Taxonomy" id="3988"/>
    <lineage>
        <taxon>Eukaryota</taxon>
        <taxon>Viridiplantae</taxon>
        <taxon>Streptophyta</taxon>
        <taxon>Embryophyta</taxon>
        <taxon>Tracheophyta</taxon>
        <taxon>Spermatophyta</taxon>
        <taxon>Magnoliopsida</taxon>
        <taxon>eudicotyledons</taxon>
        <taxon>Gunneridae</taxon>
        <taxon>Pentapetalae</taxon>
        <taxon>rosids</taxon>
        <taxon>fabids</taxon>
        <taxon>Malpighiales</taxon>
        <taxon>Euphorbiaceae</taxon>
        <taxon>Acalyphoideae</taxon>
        <taxon>Acalypheae</taxon>
        <taxon>Ricinus</taxon>
    </lineage>
</organism>
<dbReference type="PROSITE" id="PS50222">
    <property type="entry name" value="EF_HAND_2"/>
    <property type="match status" value="3"/>
</dbReference>
<proteinExistence type="predicted"/>
<dbReference type="SUPFAM" id="SSF47473">
    <property type="entry name" value="EF-hand"/>
    <property type="match status" value="1"/>
</dbReference>
<keyword evidence="7" id="KW-1185">Reference proteome</keyword>
<reference evidence="7" key="1">
    <citation type="journal article" date="2010" name="Nat. Biotechnol.">
        <title>Draft genome sequence of the oilseed species Ricinus communis.</title>
        <authorList>
            <person name="Chan A.P."/>
            <person name="Crabtree J."/>
            <person name="Zhao Q."/>
            <person name="Lorenzi H."/>
            <person name="Orvis J."/>
            <person name="Puiu D."/>
            <person name="Melake-Berhan A."/>
            <person name="Jones K.M."/>
            <person name="Redman J."/>
            <person name="Chen G."/>
            <person name="Cahoon E.B."/>
            <person name="Gedil M."/>
            <person name="Stanke M."/>
            <person name="Haas B.J."/>
            <person name="Wortman J.R."/>
            <person name="Fraser-Liggett C.M."/>
            <person name="Ravel J."/>
            <person name="Rabinowicz P.D."/>
        </authorList>
    </citation>
    <scope>NUCLEOTIDE SEQUENCE [LARGE SCALE GENOMIC DNA]</scope>
    <source>
        <strain evidence="7">cv. Hale</strain>
    </source>
</reference>
<feature type="domain" description="EF-hand" evidence="5">
    <location>
        <begin position="131"/>
        <end position="165"/>
    </location>
</feature>
<name>B9S2S9_RICCO</name>
<keyword evidence="2" id="KW-0479">Metal-binding</keyword>
<dbReference type="STRING" id="3988.B9S2S9"/>
<feature type="domain" description="EF-hand" evidence="5">
    <location>
        <begin position="4"/>
        <end position="39"/>
    </location>
</feature>
<protein>
    <submittedName>
        <fullName evidence="6">Calcium binding protein/cast, putative</fullName>
    </submittedName>
</protein>
<dbReference type="InterPro" id="IPR011992">
    <property type="entry name" value="EF-hand-dom_pair"/>
</dbReference>
<evidence type="ECO:0000256" key="4">
    <source>
        <dbReference type="ARBA" id="ARBA00022837"/>
    </source>
</evidence>
<dbReference type="InterPro" id="IPR002048">
    <property type="entry name" value="EF_hand_dom"/>
</dbReference>
<dbReference type="FunCoup" id="B9S2S9">
    <property type="interactions" value="115"/>
</dbReference>
<dbReference type="FunFam" id="1.10.238.10:FF:000486">
    <property type="entry name" value="Probable calcium-binding protein CML44"/>
    <property type="match status" value="1"/>
</dbReference>
<dbReference type="SMART" id="SM00054">
    <property type="entry name" value="EFh"/>
    <property type="match status" value="3"/>
</dbReference>
<evidence type="ECO:0000256" key="3">
    <source>
        <dbReference type="ARBA" id="ARBA00022737"/>
    </source>
</evidence>
<dbReference type="CDD" id="cd00051">
    <property type="entry name" value="EFh"/>
    <property type="match status" value="1"/>
</dbReference>
<evidence type="ECO:0000313" key="7">
    <source>
        <dbReference type="Proteomes" id="UP000008311"/>
    </source>
</evidence>
<dbReference type="GO" id="GO:0005509">
    <property type="term" value="F:calcium ion binding"/>
    <property type="evidence" value="ECO:0000318"/>
    <property type="project" value="GO_Central"/>
</dbReference>
<dbReference type="Pfam" id="PF13499">
    <property type="entry name" value="EF-hand_7"/>
    <property type="match status" value="1"/>
</dbReference>